<evidence type="ECO:0000313" key="1">
    <source>
        <dbReference type="EMBL" id="TFH71435.1"/>
    </source>
</evidence>
<dbReference type="Pfam" id="PF20330">
    <property type="entry name" value="DUF6625"/>
    <property type="match status" value="1"/>
</dbReference>
<dbReference type="Proteomes" id="UP000297872">
    <property type="component" value="Unassembled WGS sequence"/>
</dbReference>
<name>A0A4Y8URN5_9BACT</name>
<protein>
    <submittedName>
        <fullName evidence="1">Uncharacterized protein</fullName>
    </submittedName>
</protein>
<dbReference type="EMBL" id="SGVY01000068">
    <property type="protein sequence ID" value="TFH71435.1"/>
    <property type="molecule type" value="Genomic_DNA"/>
</dbReference>
<dbReference type="GeneID" id="302996709"/>
<accession>A0A4Y8URN5</accession>
<dbReference type="InterPro" id="IPR046733">
    <property type="entry name" value="DUF6625"/>
</dbReference>
<gene>
    <name evidence="1" type="ORF">EXN75_15715</name>
</gene>
<keyword evidence="2" id="KW-1185">Reference proteome</keyword>
<comment type="caution">
    <text evidence="1">The sequence shown here is derived from an EMBL/GenBank/DDBJ whole genome shotgun (WGS) entry which is preliminary data.</text>
</comment>
<organism evidence="1 2">
    <name type="scientific">Segatella hominis</name>
    <dbReference type="NCBI Taxonomy" id="2518605"/>
    <lineage>
        <taxon>Bacteria</taxon>
        <taxon>Pseudomonadati</taxon>
        <taxon>Bacteroidota</taxon>
        <taxon>Bacteroidia</taxon>
        <taxon>Bacteroidales</taxon>
        <taxon>Prevotellaceae</taxon>
        <taxon>Segatella</taxon>
    </lineage>
</organism>
<dbReference type="OrthoDB" id="1910631at2"/>
<evidence type="ECO:0000313" key="2">
    <source>
        <dbReference type="Proteomes" id="UP000297872"/>
    </source>
</evidence>
<proteinExistence type="predicted"/>
<dbReference type="AlphaFoldDB" id="A0A4Y8URN5"/>
<reference evidence="1 2" key="1">
    <citation type="submission" date="2019-02" db="EMBL/GenBank/DDBJ databases">
        <title>Draft Genome Sequence of the Prevotella sp. BCRC 81118, Isolated from Human Feces.</title>
        <authorList>
            <person name="Huang C.-H."/>
        </authorList>
    </citation>
    <scope>NUCLEOTIDE SEQUENCE [LARGE SCALE GENOMIC DNA]</scope>
    <source>
        <strain evidence="1 2">BCRC 81118</strain>
    </source>
</reference>
<dbReference type="RefSeq" id="WP_134844536.1">
    <property type="nucleotide sequence ID" value="NZ_SGVY01000068.1"/>
</dbReference>
<sequence length="335" mass="39994">MKSIIVILPYFGKLPNMFPFWLESCKLNSSVDFLIATDQQINCEASNIKVIQTSLPDIKDKLERLLGMRIWLEKPYKLCDFKPLYKELFLDYVKGYDFWGYCDCDLIFGDIREFLTDELLTKKDYILGMGHFHIQRVINDKFENVWKTARGLWRDIQWKDVLKSSQNEWFDELPYGVSGRYYEMYPDLFWSGFGPERRCYDSPSSQYLPFRDGYNCYDLYLQDPAYQNHVDRLLFWKRKKSDELNNIIYIKDGISLYSVGTNKKGEIIKTPILYAHFYKRKFTIKTSNMTFYMIYPNTFDDIKKISGTSLRWYANNPLLYLKTKICSVFSRINVK</sequence>